<dbReference type="OrthoDB" id="7864387at2"/>
<protein>
    <recommendedName>
        <fullName evidence="3">Lipoprotein</fullName>
    </recommendedName>
</protein>
<reference evidence="1 2" key="1">
    <citation type="submission" date="2018-03" db="EMBL/GenBank/DDBJ databases">
        <title>Genomic Encyclopedia of Archaeal and Bacterial Type Strains, Phase II (KMG-II): from individual species to whole genera.</title>
        <authorList>
            <person name="Goeker M."/>
        </authorList>
    </citation>
    <scope>NUCLEOTIDE SEQUENCE [LARGE SCALE GENOMIC DNA]</scope>
    <source>
        <strain evidence="1 2">DSM 25328</strain>
    </source>
</reference>
<name>A0A2T1AEF1_TRISK</name>
<evidence type="ECO:0000313" key="1">
    <source>
        <dbReference type="EMBL" id="PRZ46965.1"/>
    </source>
</evidence>
<dbReference type="Proteomes" id="UP000237718">
    <property type="component" value="Unassembled WGS sequence"/>
</dbReference>
<comment type="caution">
    <text evidence="1">The sequence shown here is derived from an EMBL/GenBank/DDBJ whole genome shotgun (WGS) entry which is preliminary data.</text>
</comment>
<evidence type="ECO:0008006" key="3">
    <source>
        <dbReference type="Google" id="ProtNLM"/>
    </source>
</evidence>
<dbReference type="PROSITE" id="PS51257">
    <property type="entry name" value="PROKAR_LIPOPROTEIN"/>
    <property type="match status" value="1"/>
</dbReference>
<gene>
    <name evidence="1" type="ORF">CLV89_108111</name>
</gene>
<sequence>MNIRYCSALIFATLVAAGCDVTGPNSSEMAAKRAQNDALWSQRQTVTDSGKAYAFSADTTREIALIAPAAGGFSYTASDLERISTAQTGCQALFQGGFLDLLDGYTPGTNLRGTQEGMENFRRWQINLDC</sequence>
<proteinExistence type="predicted"/>
<dbReference type="EMBL" id="PVUF01000008">
    <property type="protein sequence ID" value="PRZ46965.1"/>
    <property type="molecule type" value="Genomic_DNA"/>
</dbReference>
<evidence type="ECO:0000313" key="2">
    <source>
        <dbReference type="Proteomes" id="UP000237718"/>
    </source>
</evidence>
<dbReference type="AlphaFoldDB" id="A0A2T1AEF1"/>
<dbReference type="RefSeq" id="WP_106164220.1">
    <property type="nucleotide sequence ID" value="NZ_CP136704.1"/>
</dbReference>
<accession>A0A2T1AEF1</accession>
<organism evidence="1 2">
    <name type="scientific">Tritonibacter scottomollicae</name>
    <name type="common">Epibacterium scottomollicae</name>
    <dbReference type="NCBI Taxonomy" id="483013"/>
    <lineage>
        <taxon>Bacteria</taxon>
        <taxon>Pseudomonadati</taxon>
        <taxon>Pseudomonadota</taxon>
        <taxon>Alphaproteobacteria</taxon>
        <taxon>Rhodobacterales</taxon>
        <taxon>Paracoccaceae</taxon>
        <taxon>Tritonibacter</taxon>
    </lineage>
</organism>